<dbReference type="RefSeq" id="WP_007549753.1">
    <property type="nucleotide sequence ID" value="NZ_AFPU01000001.1"/>
</dbReference>
<protein>
    <submittedName>
        <fullName evidence="2">Uncharacterized protein</fullName>
    </submittedName>
</protein>
<feature type="transmembrane region" description="Helical" evidence="1">
    <location>
        <begin position="59"/>
        <end position="78"/>
    </location>
</feature>
<evidence type="ECO:0000256" key="1">
    <source>
        <dbReference type="SAM" id="Phobius"/>
    </source>
</evidence>
<name>F9CUQ0_9ARCH</name>
<reference evidence="2 3" key="1">
    <citation type="journal article" date="2011" name="J. Bacteriol.">
        <title>Genome Sequence of an Ammonia-Oxidizing Soil Archaeon, "Candidatus Nitrosoarchaeum koreensis" MY1.</title>
        <authorList>
            <person name="Kim B.K."/>
            <person name="Jung M.Y."/>
            <person name="Yu D.S."/>
            <person name="Park S.J."/>
            <person name="Oh T.K."/>
            <person name="Rhee S.K."/>
            <person name="Kim J.F."/>
        </authorList>
    </citation>
    <scope>NUCLEOTIDE SEQUENCE [LARGE SCALE GENOMIC DNA]</scope>
    <source>
        <strain evidence="2 3">MY1</strain>
    </source>
</reference>
<keyword evidence="3" id="KW-1185">Reference proteome</keyword>
<comment type="caution">
    <text evidence="2">The sequence shown here is derived from an EMBL/GenBank/DDBJ whole genome shotgun (WGS) entry which is preliminary data.</text>
</comment>
<dbReference type="Proteomes" id="UP000004440">
    <property type="component" value="Unassembled WGS sequence"/>
</dbReference>
<organism evidence="2 3">
    <name type="scientific">Nitrosarchaeum koreense MY1</name>
    <dbReference type="NCBI Taxonomy" id="1001994"/>
    <lineage>
        <taxon>Archaea</taxon>
        <taxon>Nitrososphaerota</taxon>
        <taxon>Nitrososphaeria</taxon>
        <taxon>Nitrosopumilales</taxon>
        <taxon>Nitrosopumilaceae</taxon>
        <taxon>Nitrosarchaeum</taxon>
    </lineage>
</organism>
<accession>F9CUQ0</accession>
<gene>
    <name evidence="2" type="ORF">MY1_0325</name>
</gene>
<proteinExistence type="predicted"/>
<keyword evidence="1" id="KW-0472">Membrane</keyword>
<feature type="transmembrane region" description="Helical" evidence="1">
    <location>
        <begin position="35"/>
        <end position="53"/>
    </location>
</feature>
<dbReference type="STRING" id="1001994.MY1_0325"/>
<sequence length="91" mass="10067">MRTEQKLVLLPPISNSVKFSLFLHTLDLVIKIGRYFSIISIVLTGLNLFFAVNDFHGNSIAFGILHSLFAASGIVFATQSRVIECINKSVI</sequence>
<evidence type="ECO:0000313" key="3">
    <source>
        <dbReference type="Proteomes" id="UP000004440"/>
    </source>
</evidence>
<keyword evidence="1" id="KW-0812">Transmembrane</keyword>
<keyword evidence="1" id="KW-1133">Transmembrane helix</keyword>
<dbReference type="AlphaFoldDB" id="F9CUQ0"/>
<dbReference type="EMBL" id="AFPU01000001">
    <property type="protein sequence ID" value="EGP93096.1"/>
    <property type="molecule type" value="Genomic_DNA"/>
</dbReference>
<evidence type="ECO:0000313" key="2">
    <source>
        <dbReference type="EMBL" id="EGP93096.1"/>
    </source>
</evidence>